<dbReference type="InterPro" id="IPR056238">
    <property type="entry name" value="YunG-like"/>
</dbReference>
<dbReference type="Proteomes" id="UP000034601">
    <property type="component" value="Unassembled WGS sequence"/>
</dbReference>
<evidence type="ECO:0000313" key="1">
    <source>
        <dbReference type="EMBL" id="KKR83533.1"/>
    </source>
</evidence>
<proteinExistence type="predicted"/>
<comment type="caution">
    <text evidence="1">The sequence shown here is derived from an EMBL/GenBank/DDBJ whole genome shotgun (WGS) entry which is preliminary data.</text>
</comment>
<evidence type="ECO:0000313" key="2">
    <source>
        <dbReference type="Proteomes" id="UP000034601"/>
    </source>
</evidence>
<reference evidence="1 2" key="1">
    <citation type="journal article" date="2015" name="Nature">
        <title>rRNA introns, odd ribosomes, and small enigmatic genomes across a large radiation of phyla.</title>
        <authorList>
            <person name="Brown C.T."/>
            <person name="Hug L.A."/>
            <person name="Thomas B.C."/>
            <person name="Sharon I."/>
            <person name="Castelle C.J."/>
            <person name="Singh A."/>
            <person name="Wilkins M.J."/>
            <person name="Williams K.H."/>
            <person name="Banfield J.F."/>
        </authorList>
    </citation>
    <scope>NUCLEOTIDE SEQUENCE [LARGE SCALE GENOMIC DNA]</scope>
</reference>
<dbReference type="AlphaFoldDB" id="A0A0G0U358"/>
<dbReference type="EMBL" id="LCAB01000004">
    <property type="protein sequence ID" value="KKR83533.1"/>
    <property type="molecule type" value="Genomic_DNA"/>
</dbReference>
<name>A0A0G0U358_9BACT</name>
<sequence>MPPSTSSTIRTAFGILIFVKNLYQNSQLLTQKDFKKLEKAFEYAWSKETTSPIIEDEWSEDNKAYGQCAITALIICDLYGGRIIYDKGNLHVWNELPDGTQQDFSRKQYKEDLIFTIYKYKTKGDLLSDNYGRKTQITPRYQLLKQRLEAKLKRLKFNVNSLVILLPLNRLR</sequence>
<accession>A0A0G0U358</accession>
<dbReference type="Pfam" id="PF24585">
    <property type="entry name" value="YunG"/>
    <property type="match status" value="1"/>
</dbReference>
<organism evidence="1 2">
    <name type="scientific">Candidatus Daviesbacteria bacterium GW2011_GWA2_40_9</name>
    <dbReference type="NCBI Taxonomy" id="1618424"/>
    <lineage>
        <taxon>Bacteria</taxon>
        <taxon>Candidatus Daviesiibacteriota</taxon>
    </lineage>
</organism>
<protein>
    <submittedName>
        <fullName evidence="1">Uncharacterized protein</fullName>
    </submittedName>
</protein>
<gene>
    <name evidence="1" type="ORF">UU29_C0004G0034</name>
</gene>